<dbReference type="Pfam" id="PF07725">
    <property type="entry name" value="LRR_3"/>
    <property type="match status" value="1"/>
</dbReference>
<dbReference type="SUPFAM" id="SSF52540">
    <property type="entry name" value="P-loop containing nucleoside triphosphate hydrolases"/>
    <property type="match status" value="1"/>
</dbReference>
<dbReference type="InterPro" id="IPR000157">
    <property type="entry name" value="TIR_dom"/>
</dbReference>
<dbReference type="PANTHER" id="PTHR11017:SF559">
    <property type="entry name" value="DISEASE RESISTANCE PROTEIN CHL1"/>
    <property type="match status" value="1"/>
</dbReference>
<dbReference type="GO" id="GO:0005681">
    <property type="term" value="C:spliceosomal complex"/>
    <property type="evidence" value="ECO:0007669"/>
    <property type="project" value="UniProtKB-KW"/>
</dbReference>
<evidence type="ECO:0000256" key="9">
    <source>
        <dbReference type="ARBA" id="ARBA00022821"/>
    </source>
</evidence>
<evidence type="ECO:0000256" key="6">
    <source>
        <dbReference type="ARBA" id="ARBA00022728"/>
    </source>
</evidence>
<feature type="domain" description="TIR" evidence="15">
    <location>
        <begin position="14"/>
        <end position="181"/>
    </location>
</feature>
<dbReference type="InterPro" id="IPR011713">
    <property type="entry name" value="Leu-rich_rpt_3"/>
</dbReference>
<keyword evidence="11" id="KW-0508">mRNA splicing</keyword>
<dbReference type="InterPro" id="IPR042197">
    <property type="entry name" value="Apaf_helical"/>
</dbReference>
<dbReference type="InterPro" id="IPR035897">
    <property type="entry name" value="Toll_tir_struct_dom_sf"/>
</dbReference>
<evidence type="ECO:0000256" key="3">
    <source>
        <dbReference type="ARBA" id="ARBA00011982"/>
    </source>
</evidence>
<dbReference type="SMART" id="SM00255">
    <property type="entry name" value="TIR"/>
    <property type="match status" value="1"/>
</dbReference>
<dbReference type="AlphaFoldDB" id="A0A2N9H3B6"/>
<keyword evidence="10" id="KW-0520">NAD</keyword>
<name>A0A2N9H3B6_FAGSY</name>
<evidence type="ECO:0000256" key="1">
    <source>
        <dbReference type="ARBA" id="ARBA00004123"/>
    </source>
</evidence>
<dbReference type="Pfam" id="PF00931">
    <property type="entry name" value="NB-ARC"/>
    <property type="match status" value="1"/>
</dbReference>
<dbReference type="FunFam" id="3.40.50.10140:FF:000007">
    <property type="entry name" value="Disease resistance protein (TIR-NBS-LRR class)"/>
    <property type="match status" value="1"/>
</dbReference>
<evidence type="ECO:0000256" key="4">
    <source>
        <dbReference type="ARBA" id="ARBA00022614"/>
    </source>
</evidence>
<dbReference type="Gene3D" id="3.40.50.10140">
    <property type="entry name" value="Toll/interleukin-1 receptor homology (TIR) domain"/>
    <property type="match status" value="1"/>
</dbReference>
<keyword evidence="7" id="KW-0677">Repeat</keyword>
<dbReference type="PRINTS" id="PR00364">
    <property type="entry name" value="DISEASERSIST"/>
</dbReference>
<organism evidence="16">
    <name type="scientific">Fagus sylvatica</name>
    <name type="common">Beechnut</name>
    <dbReference type="NCBI Taxonomy" id="28930"/>
    <lineage>
        <taxon>Eukaryota</taxon>
        <taxon>Viridiplantae</taxon>
        <taxon>Streptophyta</taxon>
        <taxon>Embryophyta</taxon>
        <taxon>Tracheophyta</taxon>
        <taxon>Spermatophyta</taxon>
        <taxon>Magnoliopsida</taxon>
        <taxon>eudicotyledons</taxon>
        <taxon>Gunneridae</taxon>
        <taxon>Pentapetalae</taxon>
        <taxon>rosids</taxon>
        <taxon>fabids</taxon>
        <taxon>Fagales</taxon>
        <taxon>Fagaceae</taxon>
        <taxon>Fagus</taxon>
    </lineage>
</organism>
<dbReference type="SUPFAM" id="SSF46785">
    <property type="entry name" value="Winged helix' DNA-binding domain"/>
    <property type="match status" value="1"/>
</dbReference>
<sequence>MALIPSSSSSSPGCKYDVFLSFRGDDTRKSFTDHLYAGLTQKGISTFRDDEKLQRGTLIAPELLKAIEESRFAVVILSRDYASSRWCLIELAKIVECMEKKGLVVLPVFHYVDPSDVRNLRGTFAEAFAKHEEQHLKDNTGNLQKWKAALTKIADLAGWDLKDKHESIVIQKIIGRIFGTLNRELSSVSKDLVGIDSSVEEILDLYLGGLGGVHFVGICGMGGIGNRLRYKKVLIVLDDVDGEEQLEALAGNHDWFGPGSRIIVTSRDSHLLRRRGVNDIYKVKVLNDDDASQLFSWRAFKSPHPKENYVDLSKDFVNYAKGLPLALKVLGSLLFDKRTNEWKSALDQLKAKPDRNILDILQISFDGLTDTQKELFLDIACFFKGEKQHCMKDILESFGYYPEYNIGVLMDKSLITINWGTLCMHDLLQEMGQEIVHRKSPKEPGGCSRLWLYEDALHVLKNNTGTELVEGIVLYPPDEKVEQLNAEAFSKLKKLRLLKVKNVQLPQGLNYLSNELCLMEWHGYPLKSLPTGFQPIKLVELRLHCSQIKQLWKGIMSLDELKVIDLSDSENLIETPEFSGFPNLKKLILRGCTRLSKIHPSLGNLKRLTQLDLYGCKCLKSLPENLGNVESLEELYVGGTAITVLPSSFVLLKNLKGYIDRGLLIPGSEIPNWFSHQSVGASLNLQLPLEGCNNNNWEGIVVCPVFVLRQHNPFAKDIVIDLRCTIESIYYGFRIEFDEFVAVQTWRLQKSGPIWYTSKTMKISSKQWLDVAAAASLLMRMILMIQPKIPKLSEAMMTMMRMRLDLVEKILGAFYLHLTGTNVDVYRYLEPLYNDYRKVRRKLPEGHFSLTDVVVYSCDIALPCIKKRFPSVIFCLPFVSMTLFENMLDDFLYAYRWTLESLGSLEPRQSALEDGFEVEEEKEENDQLDGLEDEAHEKDYYRGRSPARERDRDRRRDRDRYRSLNVFEGI</sequence>
<reference evidence="16" key="1">
    <citation type="submission" date="2018-02" db="EMBL/GenBank/DDBJ databases">
        <authorList>
            <person name="Cohen D.B."/>
            <person name="Kent A.D."/>
        </authorList>
    </citation>
    <scope>NUCLEOTIDE SEQUENCE</scope>
</reference>
<dbReference type="InterPro" id="IPR005037">
    <property type="entry name" value="PRP38"/>
</dbReference>
<comment type="similarity">
    <text evidence="2">Belongs to the PRP38 family.</text>
</comment>
<proteinExistence type="inferred from homology"/>
<evidence type="ECO:0000259" key="15">
    <source>
        <dbReference type="PROSITE" id="PS50104"/>
    </source>
</evidence>
<dbReference type="PANTHER" id="PTHR11017">
    <property type="entry name" value="LEUCINE-RICH REPEAT-CONTAINING PROTEIN"/>
    <property type="match status" value="1"/>
</dbReference>
<dbReference type="Pfam" id="PF01582">
    <property type="entry name" value="TIR"/>
    <property type="match status" value="1"/>
</dbReference>
<dbReference type="Pfam" id="PF03371">
    <property type="entry name" value="PRP38"/>
    <property type="match status" value="1"/>
</dbReference>
<dbReference type="InterPro" id="IPR058192">
    <property type="entry name" value="WHD_ROQ1-like"/>
</dbReference>
<dbReference type="SUPFAM" id="SSF52058">
    <property type="entry name" value="L domain-like"/>
    <property type="match status" value="1"/>
</dbReference>
<dbReference type="GO" id="GO:0006952">
    <property type="term" value="P:defense response"/>
    <property type="evidence" value="ECO:0007669"/>
    <property type="project" value="UniProtKB-KW"/>
</dbReference>
<evidence type="ECO:0000256" key="5">
    <source>
        <dbReference type="ARBA" id="ARBA00022664"/>
    </source>
</evidence>
<dbReference type="SUPFAM" id="SSF52200">
    <property type="entry name" value="Toll/Interleukin receptor TIR domain"/>
    <property type="match status" value="1"/>
</dbReference>
<dbReference type="EMBL" id="OIVN01002735">
    <property type="protein sequence ID" value="SPD06024.1"/>
    <property type="molecule type" value="Genomic_DNA"/>
</dbReference>
<dbReference type="InterPro" id="IPR027417">
    <property type="entry name" value="P-loop_NTPase"/>
</dbReference>
<comment type="catalytic activity">
    <reaction evidence="13">
        <text>NAD(+) + H2O = ADP-D-ribose + nicotinamide + H(+)</text>
        <dbReference type="Rhea" id="RHEA:16301"/>
        <dbReference type="ChEBI" id="CHEBI:15377"/>
        <dbReference type="ChEBI" id="CHEBI:15378"/>
        <dbReference type="ChEBI" id="CHEBI:17154"/>
        <dbReference type="ChEBI" id="CHEBI:57540"/>
        <dbReference type="ChEBI" id="CHEBI:57967"/>
        <dbReference type="EC" id="3.2.2.6"/>
    </reaction>
    <physiologicalReaction direction="left-to-right" evidence="13">
        <dbReference type="Rhea" id="RHEA:16302"/>
    </physiologicalReaction>
</comment>
<dbReference type="Gene3D" id="3.40.50.300">
    <property type="entry name" value="P-loop containing nucleotide triphosphate hydrolases"/>
    <property type="match status" value="1"/>
</dbReference>
<dbReference type="EC" id="3.2.2.6" evidence="3"/>
<evidence type="ECO:0000256" key="12">
    <source>
        <dbReference type="ARBA" id="ARBA00023242"/>
    </source>
</evidence>
<keyword evidence="8" id="KW-0378">Hydrolase</keyword>
<dbReference type="InterPro" id="IPR045344">
    <property type="entry name" value="C-JID"/>
</dbReference>
<dbReference type="Gene3D" id="3.80.10.10">
    <property type="entry name" value="Ribonuclease Inhibitor"/>
    <property type="match status" value="1"/>
</dbReference>
<dbReference type="GO" id="GO:0007165">
    <property type="term" value="P:signal transduction"/>
    <property type="evidence" value="ECO:0007669"/>
    <property type="project" value="InterPro"/>
</dbReference>
<feature type="region of interest" description="Disordered" evidence="14">
    <location>
        <begin position="913"/>
        <end position="956"/>
    </location>
</feature>
<keyword evidence="4" id="KW-0433">Leucine-rich repeat</keyword>
<dbReference type="GO" id="GO:0061809">
    <property type="term" value="F:NAD+ nucleosidase activity, cyclic ADP-ribose generating"/>
    <property type="evidence" value="ECO:0007669"/>
    <property type="project" value="UniProtKB-EC"/>
</dbReference>
<dbReference type="InterPro" id="IPR032675">
    <property type="entry name" value="LRR_dom_sf"/>
</dbReference>
<accession>A0A2N9H3B6</accession>
<dbReference type="Pfam" id="PF23282">
    <property type="entry name" value="WHD_ROQ1"/>
    <property type="match status" value="1"/>
</dbReference>
<evidence type="ECO:0000256" key="10">
    <source>
        <dbReference type="ARBA" id="ARBA00023027"/>
    </source>
</evidence>
<gene>
    <name evidence="16" type="ORF">FSB_LOCUS33906</name>
</gene>
<comment type="subcellular location">
    <subcellularLocation>
        <location evidence="1">Nucleus</location>
    </subcellularLocation>
</comment>
<dbReference type="GO" id="GO:0008380">
    <property type="term" value="P:RNA splicing"/>
    <property type="evidence" value="ECO:0007669"/>
    <property type="project" value="UniProtKB-KW"/>
</dbReference>
<evidence type="ECO:0000256" key="11">
    <source>
        <dbReference type="ARBA" id="ARBA00023187"/>
    </source>
</evidence>
<dbReference type="InterPro" id="IPR044974">
    <property type="entry name" value="Disease_R_plants"/>
</dbReference>
<evidence type="ECO:0000256" key="13">
    <source>
        <dbReference type="ARBA" id="ARBA00047304"/>
    </source>
</evidence>
<evidence type="ECO:0000313" key="16">
    <source>
        <dbReference type="EMBL" id="SPD06024.1"/>
    </source>
</evidence>
<dbReference type="GO" id="GO:0006397">
    <property type="term" value="P:mRNA processing"/>
    <property type="evidence" value="ECO:0007669"/>
    <property type="project" value="UniProtKB-KW"/>
</dbReference>
<dbReference type="Pfam" id="PF20160">
    <property type="entry name" value="C-JID"/>
    <property type="match status" value="1"/>
</dbReference>
<feature type="compositionally biased region" description="Basic and acidic residues" evidence="14">
    <location>
        <begin position="933"/>
        <end position="956"/>
    </location>
</feature>
<keyword evidence="12" id="KW-0539">Nucleus</keyword>
<dbReference type="Gene3D" id="1.10.8.430">
    <property type="entry name" value="Helical domain of apoptotic protease-activating factors"/>
    <property type="match status" value="1"/>
</dbReference>
<keyword evidence="5" id="KW-0507">mRNA processing</keyword>
<keyword evidence="6" id="KW-0747">Spliceosome</keyword>
<dbReference type="GO" id="GO:0043531">
    <property type="term" value="F:ADP binding"/>
    <property type="evidence" value="ECO:0007669"/>
    <property type="project" value="InterPro"/>
</dbReference>
<keyword evidence="9" id="KW-0611">Plant defense</keyword>
<evidence type="ECO:0000256" key="7">
    <source>
        <dbReference type="ARBA" id="ARBA00022737"/>
    </source>
</evidence>
<feature type="compositionally biased region" description="Acidic residues" evidence="14">
    <location>
        <begin position="914"/>
        <end position="932"/>
    </location>
</feature>
<evidence type="ECO:0000256" key="2">
    <source>
        <dbReference type="ARBA" id="ARBA00006164"/>
    </source>
</evidence>
<protein>
    <recommendedName>
        <fullName evidence="3">ADP-ribosyl cyclase/cyclic ADP-ribose hydrolase</fullName>
        <ecNumber evidence="3">3.2.2.6</ecNumber>
    </recommendedName>
</protein>
<dbReference type="InterPro" id="IPR036390">
    <property type="entry name" value="WH_DNA-bd_sf"/>
</dbReference>
<dbReference type="PROSITE" id="PS50104">
    <property type="entry name" value="TIR"/>
    <property type="match status" value="1"/>
</dbReference>
<dbReference type="InterPro" id="IPR002182">
    <property type="entry name" value="NB-ARC"/>
</dbReference>
<evidence type="ECO:0000256" key="14">
    <source>
        <dbReference type="SAM" id="MobiDB-lite"/>
    </source>
</evidence>
<evidence type="ECO:0000256" key="8">
    <source>
        <dbReference type="ARBA" id="ARBA00022801"/>
    </source>
</evidence>